<organism evidence="1 2">
    <name type="scientific">Eumeta variegata</name>
    <name type="common">Bagworm moth</name>
    <name type="synonym">Eumeta japonica</name>
    <dbReference type="NCBI Taxonomy" id="151549"/>
    <lineage>
        <taxon>Eukaryota</taxon>
        <taxon>Metazoa</taxon>
        <taxon>Ecdysozoa</taxon>
        <taxon>Arthropoda</taxon>
        <taxon>Hexapoda</taxon>
        <taxon>Insecta</taxon>
        <taxon>Pterygota</taxon>
        <taxon>Neoptera</taxon>
        <taxon>Endopterygota</taxon>
        <taxon>Lepidoptera</taxon>
        <taxon>Glossata</taxon>
        <taxon>Ditrysia</taxon>
        <taxon>Tineoidea</taxon>
        <taxon>Psychidae</taxon>
        <taxon>Oiketicinae</taxon>
        <taxon>Eumeta</taxon>
    </lineage>
</organism>
<dbReference type="AlphaFoldDB" id="A0A4C1T2Y1"/>
<sequence>MQLCESEQKLNEMHEAVKQMYTLEASPAKTIQSSEDGRVIAILKSTCTYILVKENDSQAQRCLWWNDTNTDEPSVYKMNALSFGLNCVPCISHFVRNKTAKRFEDKYPRAVKAIIEHHDVDGLVDSVDDEEDAIQLKMMHSSGGFSIRYWASNSPICVSEDDTLHSRELGPTEKVMGVRWDPVSDVFNFVYMFTSLQQHFV</sequence>
<proteinExistence type="predicted"/>
<accession>A0A4C1T2Y1</accession>
<dbReference type="PANTHER" id="PTHR47331">
    <property type="entry name" value="PHD-TYPE DOMAIN-CONTAINING PROTEIN"/>
    <property type="match status" value="1"/>
</dbReference>
<gene>
    <name evidence="1" type="ORF">EVAR_70645_1</name>
</gene>
<comment type="caution">
    <text evidence="1">The sequence shown here is derived from an EMBL/GenBank/DDBJ whole genome shotgun (WGS) entry which is preliminary data.</text>
</comment>
<reference evidence="1 2" key="1">
    <citation type="journal article" date="2019" name="Commun. Biol.">
        <title>The bagworm genome reveals a unique fibroin gene that provides high tensile strength.</title>
        <authorList>
            <person name="Kono N."/>
            <person name="Nakamura H."/>
            <person name="Ohtoshi R."/>
            <person name="Tomita M."/>
            <person name="Numata K."/>
            <person name="Arakawa K."/>
        </authorList>
    </citation>
    <scope>NUCLEOTIDE SEQUENCE [LARGE SCALE GENOMIC DNA]</scope>
</reference>
<keyword evidence="2" id="KW-1185">Reference proteome</keyword>
<dbReference type="OrthoDB" id="6434680at2759"/>
<dbReference type="Proteomes" id="UP000299102">
    <property type="component" value="Unassembled WGS sequence"/>
</dbReference>
<name>A0A4C1T2Y1_EUMVA</name>
<protein>
    <submittedName>
        <fullName evidence="1">Uncharacterized protein</fullName>
    </submittedName>
</protein>
<evidence type="ECO:0000313" key="1">
    <source>
        <dbReference type="EMBL" id="GBP07621.1"/>
    </source>
</evidence>
<evidence type="ECO:0000313" key="2">
    <source>
        <dbReference type="Proteomes" id="UP000299102"/>
    </source>
</evidence>
<dbReference type="EMBL" id="BGZK01004214">
    <property type="protein sequence ID" value="GBP07621.1"/>
    <property type="molecule type" value="Genomic_DNA"/>
</dbReference>